<evidence type="ECO:0000313" key="2">
    <source>
        <dbReference type="EMBL" id="RAR70071.1"/>
    </source>
</evidence>
<comment type="caution">
    <text evidence="2">The sequence shown here is derived from an EMBL/GenBank/DDBJ whole genome shotgun (WGS) entry which is preliminary data.</text>
</comment>
<dbReference type="Proteomes" id="UP000248840">
    <property type="component" value="Unassembled WGS sequence"/>
</dbReference>
<organism evidence="2 3">
    <name type="scientific">Flavobacterium aciduliphilum</name>
    <dbReference type="NCBI Taxonomy" id="1101402"/>
    <lineage>
        <taxon>Bacteria</taxon>
        <taxon>Pseudomonadati</taxon>
        <taxon>Bacteroidota</taxon>
        <taxon>Flavobacteriia</taxon>
        <taxon>Flavobacteriales</taxon>
        <taxon>Flavobacteriaceae</taxon>
        <taxon>Flavobacterium</taxon>
    </lineage>
</organism>
<dbReference type="AlphaFoldDB" id="A0A328Y7K4"/>
<dbReference type="EMBL" id="QLSZ01000013">
    <property type="protein sequence ID" value="RAR70071.1"/>
    <property type="molecule type" value="Genomic_DNA"/>
</dbReference>
<evidence type="ECO:0000256" key="1">
    <source>
        <dbReference type="SAM" id="SignalP"/>
    </source>
</evidence>
<gene>
    <name evidence="2" type="ORF">CLV55_11360</name>
</gene>
<accession>A0A328Y7K4</accession>
<proteinExistence type="predicted"/>
<reference evidence="2 3" key="1">
    <citation type="submission" date="2018-06" db="EMBL/GenBank/DDBJ databases">
        <title>Genomic Encyclopedia of Archaeal and Bacterial Type Strains, Phase II (KMG-II): from individual species to whole genera.</title>
        <authorList>
            <person name="Goeker M."/>
        </authorList>
    </citation>
    <scope>NUCLEOTIDE SEQUENCE [LARGE SCALE GENOMIC DNA]</scope>
    <source>
        <strain evidence="2 3">DSM 25663</strain>
    </source>
</reference>
<keyword evidence="1" id="KW-0732">Signal</keyword>
<dbReference type="RefSeq" id="WP_112114034.1">
    <property type="nucleotide sequence ID" value="NZ_QLSZ01000013.1"/>
</dbReference>
<name>A0A328Y7K4_9FLAO</name>
<dbReference type="OrthoDB" id="956077at2"/>
<keyword evidence="3" id="KW-1185">Reference proteome</keyword>
<protein>
    <recommendedName>
        <fullName evidence="4">Outer membrane protein with beta-barrel domain</fullName>
    </recommendedName>
</protein>
<evidence type="ECO:0008006" key="4">
    <source>
        <dbReference type="Google" id="ProtNLM"/>
    </source>
</evidence>
<feature type="chain" id="PRO_5016297767" description="Outer membrane protein with beta-barrel domain" evidence="1">
    <location>
        <begin position="18"/>
        <end position="206"/>
    </location>
</feature>
<evidence type="ECO:0000313" key="3">
    <source>
        <dbReference type="Proteomes" id="UP000248840"/>
    </source>
</evidence>
<feature type="signal peptide" evidence="1">
    <location>
        <begin position="1"/>
        <end position="17"/>
    </location>
</feature>
<sequence length="206" mass="23371">MKKIIFLVFLFSFTLQAQMVKDTTVVEKDTVIDVKSSWYGRSMFTALTTGGDAKNETLSQRITRNIEIGKSFGSVDVGLALGEYKHSVIDSTSIKYTELRLTMDACQFGIFSNEISVGAGYVFQSKTPVMMEISSTLFAQIEAHWGLGFVFGNVDFVGNYNDMNKSFFGLYFRYGLMRNEGGILTNKLRIIETSRRHRLRKKHTIF</sequence>